<evidence type="ECO:0000256" key="3">
    <source>
        <dbReference type="ARBA" id="ARBA00022618"/>
    </source>
</evidence>
<dbReference type="SUPFAM" id="SSF63418">
    <property type="entry name" value="MurE/MurF N-terminal domain"/>
    <property type="match status" value="1"/>
</dbReference>
<protein>
    <recommendedName>
        <fullName evidence="10 11">UDP-N-acetylmuramoyl-tripeptide--D-alanyl-D-alanine ligase</fullName>
        <ecNumber evidence="10 11">6.3.2.10</ecNumber>
    </recommendedName>
    <alternativeName>
        <fullName evidence="10">D-alanyl-D-alanine-adding enzyme</fullName>
    </alternativeName>
</protein>
<organism evidence="15 16">
    <name type="scientific">Woeseia oceani</name>
    <dbReference type="NCBI Taxonomy" id="1548547"/>
    <lineage>
        <taxon>Bacteria</taxon>
        <taxon>Pseudomonadati</taxon>
        <taxon>Pseudomonadota</taxon>
        <taxon>Gammaproteobacteria</taxon>
        <taxon>Woeseiales</taxon>
        <taxon>Woeseiaceae</taxon>
        <taxon>Woeseia</taxon>
    </lineage>
</organism>
<evidence type="ECO:0000256" key="10">
    <source>
        <dbReference type="HAMAP-Rule" id="MF_02019"/>
    </source>
</evidence>
<evidence type="ECO:0000313" key="16">
    <source>
        <dbReference type="Proteomes" id="UP000092695"/>
    </source>
</evidence>
<feature type="domain" description="Mur ligase central" evidence="14">
    <location>
        <begin position="105"/>
        <end position="292"/>
    </location>
</feature>
<keyword evidence="5 10" id="KW-0067">ATP-binding</keyword>
<comment type="function">
    <text evidence="10 11">Involved in cell wall formation. Catalyzes the final step in the synthesis of UDP-N-acetylmuramoyl-pentapeptide, the precursor of murein.</text>
</comment>
<evidence type="ECO:0000256" key="7">
    <source>
        <dbReference type="ARBA" id="ARBA00022984"/>
    </source>
</evidence>
<keyword evidence="4 10" id="KW-0547">Nucleotide-binding</keyword>
<dbReference type="HAMAP" id="MF_02019">
    <property type="entry name" value="MurF"/>
    <property type="match status" value="1"/>
</dbReference>
<dbReference type="Proteomes" id="UP000092695">
    <property type="component" value="Chromosome"/>
</dbReference>
<dbReference type="InterPro" id="IPR004101">
    <property type="entry name" value="Mur_ligase_C"/>
</dbReference>
<comment type="pathway">
    <text evidence="10 11">Cell wall biogenesis; peptidoglycan biosynthesis.</text>
</comment>
<dbReference type="GO" id="GO:0047480">
    <property type="term" value="F:UDP-N-acetylmuramoyl-tripeptide-D-alanyl-D-alanine ligase activity"/>
    <property type="evidence" value="ECO:0007669"/>
    <property type="project" value="UniProtKB-UniRule"/>
</dbReference>
<dbReference type="InterPro" id="IPR005863">
    <property type="entry name" value="UDP-N-AcMur_synth"/>
</dbReference>
<dbReference type="InterPro" id="IPR000713">
    <property type="entry name" value="Mur_ligase_N"/>
</dbReference>
<dbReference type="OrthoDB" id="9801978at2"/>
<evidence type="ECO:0000313" key="15">
    <source>
        <dbReference type="EMBL" id="ANO52187.1"/>
    </source>
</evidence>
<dbReference type="AlphaFoldDB" id="A0A193LI56"/>
<dbReference type="InterPro" id="IPR035911">
    <property type="entry name" value="MurE/MurF_N"/>
</dbReference>
<keyword evidence="3 10" id="KW-0132">Cell division</keyword>
<dbReference type="InterPro" id="IPR036565">
    <property type="entry name" value="Mur-like_cat_sf"/>
</dbReference>
<dbReference type="PANTHER" id="PTHR43024">
    <property type="entry name" value="UDP-N-ACETYLMURAMOYL-TRIPEPTIDE--D-ALANYL-D-ALANINE LIGASE"/>
    <property type="match status" value="1"/>
</dbReference>
<dbReference type="RefSeq" id="WP_068617276.1">
    <property type="nucleotide sequence ID" value="NZ_CP016268.1"/>
</dbReference>
<gene>
    <name evidence="10" type="primary">murF</name>
    <name evidence="15" type="ORF">BA177_14180</name>
</gene>
<dbReference type="KEGG" id="woc:BA177_14180"/>
<evidence type="ECO:0000259" key="14">
    <source>
        <dbReference type="Pfam" id="PF08245"/>
    </source>
</evidence>
<sequence>MIESTLLQAANVLRASLHGADAVFRGVSTDTRSLSSGELFVALQGPSFDGAAFAPQAEEAGAAGIVAQTTVDTSLPCIKVDNTHKALGRLAADWRAQLPATVIGVTGSNGKTTLKELIAACLNPVANTLATQGNLNNDIGLPLMLLRLSAEHRFAVLEMGANHAGEIAYLTSLAMPSIVVISNAGPAHLEGFGSIEGVAHAKGEILQGSPRPATAVLNADDKYFDLWSAMADDLAIVSFGYSKQAMVRVRNVRSAASGSGFDLLLPGASIAVELPLPGAHNVMNACAAAAVAHAAGLTPAQIRSGLQSAQPVEGRLRPVAGVRGLRLFDDTYNANPASVVAAAQYVAAQDGTSWMVLGDMGELGADAIEMHRAVGAEIRKAGVARLLATGNLSQHAVEAFGANGAWFDSVESLIAELQATASGAANLLVKGSRSMRMERVVAALRPDSEATGRH</sequence>
<dbReference type="Gene3D" id="3.40.1390.10">
    <property type="entry name" value="MurE/MurF, N-terminal domain"/>
    <property type="match status" value="1"/>
</dbReference>
<dbReference type="UniPathway" id="UPA00219"/>
<evidence type="ECO:0000259" key="12">
    <source>
        <dbReference type="Pfam" id="PF01225"/>
    </source>
</evidence>
<dbReference type="SUPFAM" id="SSF53244">
    <property type="entry name" value="MurD-like peptide ligases, peptide-binding domain"/>
    <property type="match status" value="1"/>
</dbReference>
<dbReference type="InterPro" id="IPR036615">
    <property type="entry name" value="Mur_ligase_C_dom_sf"/>
</dbReference>
<evidence type="ECO:0000256" key="8">
    <source>
        <dbReference type="ARBA" id="ARBA00023306"/>
    </source>
</evidence>
<evidence type="ECO:0000256" key="1">
    <source>
        <dbReference type="ARBA" id="ARBA00022490"/>
    </source>
</evidence>
<dbReference type="PANTHER" id="PTHR43024:SF1">
    <property type="entry name" value="UDP-N-ACETYLMURAMOYL-TRIPEPTIDE--D-ALANYL-D-ALANINE LIGASE"/>
    <property type="match status" value="1"/>
</dbReference>
<dbReference type="GO" id="GO:0008360">
    <property type="term" value="P:regulation of cell shape"/>
    <property type="evidence" value="ECO:0007669"/>
    <property type="project" value="UniProtKB-KW"/>
</dbReference>
<accession>A0A193LI56</accession>
<feature type="domain" description="Mur ligase C-terminal" evidence="13">
    <location>
        <begin position="314"/>
        <end position="433"/>
    </location>
</feature>
<comment type="catalytic activity">
    <reaction evidence="10 11">
        <text>D-alanyl-D-alanine + UDP-N-acetyl-alpha-D-muramoyl-L-alanyl-gamma-D-glutamyl-meso-2,6-diaminopimelate + ATP = UDP-N-acetyl-alpha-D-muramoyl-L-alanyl-gamma-D-glutamyl-meso-2,6-diaminopimeloyl-D-alanyl-D-alanine + ADP + phosphate + H(+)</text>
        <dbReference type="Rhea" id="RHEA:28374"/>
        <dbReference type="ChEBI" id="CHEBI:15378"/>
        <dbReference type="ChEBI" id="CHEBI:30616"/>
        <dbReference type="ChEBI" id="CHEBI:43474"/>
        <dbReference type="ChEBI" id="CHEBI:57822"/>
        <dbReference type="ChEBI" id="CHEBI:61386"/>
        <dbReference type="ChEBI" id="CHEBI:83905"/>
        <dbReference type="ChEBI" id="CHEBI:456216"/>
        <dbReference type="EC" id="6.3.2.10"/>
    </reaction>
</comment>
<feature type="domain" description="Mur ligase N-terminal catalytic" evidence="12">
    <location>
        <begin position="25"/>
        <end position="94"/>
    </location>
</feature>
<evidence type="ECO:0000259" key="13">
    <source>
        <dbReference type="Pfam" id="PF02875"/>
    </source>
</evidence>
<feature type="binding site" evidence="10">
    <location>
        <begin position="107"/>
        <end position="113"/>
    </location>
    <ligand>
        <name>ATP</name>
        <dbReference type="ChEBI" id="CHEBI:30616"/>
    </ligand>
</feature>
<dbReference type="InterPro" id="IPR051046">
    <property type="entry name" value="MurCDEF_CellWall_CoF430Synth"/>
</dbReference>
<evidence type="ECO:0000256" key="5">
    <source>
        <dbReference type="ARBA" id="ARBA00022840"/>
    </source>
</evidence>
<dbReference type="STRING" id="1548547.BA177_14180"/>
<keyword evidence="16" id="KW-1185">Reference proteome</keyword>
<dbReference type="GO" id="GO:0008766">
    <property type="term" value="F:UDP-N-acetylmuramoylalanyl-D-glutamyl-2,6-diaminopimelate-D-alanyl-D-alanine ligase activity"/>
    <property type="evidence" value="ECO:0007669"/>
    <property type="project" value="RHEA"/>
</dbReference>
<keyword evidence="1 10" id="KW-0963">Cytoplasm</keyword>
<comment type="similarity">
    <text evidence="10">Belongs to the MurCDEF family. MurF subfamily.</text>
</comment>
<evidence type="ECO:0000256" key="2">
    <source>
        <dbReference type="ARBA" id="ARBA00022598"/>
    </source>
</evidence>
<dbReference type="SUPFAM" id="SSF53623">
    <property type="entry name" value="MurD-like peptide ligases, catalytic domain"/>
    <property type="match status" value="1"/>
</dbReference>
<keyword evidence="7 10" id="KW-0573">Peptidoglycan synthesis</keyword>
<dbReference type="Pfam" id="PF02875">
    <property type="entry name" value="Mur_ligase_C"/>
    <property type="match status" value="1"/>
</dbReference>
<keyword evidence="9 10" id="KW-0961">Cell wall biogenesis/degradation</keyword>
<evidence type="ECO:0000256" key="6">
    <source>
        <dbReference type="ARBA" id="ARBA00022960"/>
    </source>
</evidence>
<dbReference type="GO" id="GO:0051301">
    <property type="term" value="P:cell division"/>
    <property type="evidence" value="ECO:0007669"/>
    <property type="project" value="UniProtKB-KW"/>
</dbReference>
<reference evidence="15 16" key="1">
    <citation type="submission" date="2016-06" db="EMBL/GenBank/DDBJ databases">
        <title>Complete genome sequence of a deep-branching marine Gamma Proteobacterium Woeseia oceani type strain XK5.</title>
        <authorList>
            <person name="Mu D."/>
            <person name="Du Z."/>
        </authorList>
    </citation>
    <scope>NUCLEOTIDE SEQUENCE [LARGE SCALE GENOMIC DNA]</scope>
    <source>
        <strain evidence="15 16">XK5</strain>
    </source>
</reference>
<dbReference type="GO" id="GO:0009252">
    <property type="term" value="P:peptidoglycan biosynthetic process"/>
    <property type="evidence" value="ECO:0007669"/>
    <property type="project" value="UniProtKB-UniRule"/>
</dbReference>
<name>A0A193LI56_9GAMM</name>
<dbReference type="GO" id="GO:0005737">
    <property type="term" value="C:cytoplasm"/>
    <property type="evidence" value="ECO:0007669"/>
    <property type="project" value="UniProtKB-SubCell"/>
</dbReference>
<dbReference type="InterPro" id="IPR013221">
    <property type="entry name" value="Mur_ligase_cen"/>
</dbReference>
<dbReference type="Pfam" id="PF01225">
    <property type="entry name" value="Mur_ligase"/>
    <property type="match status" value="1"/>
</dbReference>
<evidence type="ECO:0000256" key="9">
    <source>
        <dbReference type="ARBA" id="ARBA00023316"/>
    </source>
</evidence>
<evidence type="ECO:0000256" key="11">
    <source>
        <dbReference type="RuleBase" id="RU004136"/>
    </source>
</evidence>
<dbReference type="EMBL" id="CP016268">
    <property type="protein sequence ID" value="ANO52187.1"/>
    <property type="molecule type" value="Genomic_DNA"/>
</dbReference>
<evidence type="ECO:0000256" key="4">
    <source>
        <dbReference type="ARBA" id="ARBA00022741"/>
    </source>
</evidence>
<dbReference type="NCBIfam" id="TIGR01143">
    <property type="entry name" value="murF"/>
    <property type="match status" value="1"/>
</dbReference>
<dbReference type="Pfam" id="PF08245">
    <property type="entry name" value="Mur_ligase_M"/>
    <property type="match status" value="1"/>
</dbReference>
<comment type="subcellular location">
    <subcellularLocation>
        <location evidence="10 11">Cytoplasm</location>
    </subcellularLocation>
</comment>
<dbReference type="EC" id="6.3.2.10" evidence="10 11"/>
<dbReference type="Gene3D" id="3.40.1190.10">
    <property type="entry name" value="Mur-like, catalytic domain"/>
    <property type="match status" value="1"/>
</dbReference>
<keyword evidence="2 10" id="KW-0436">Ligase</keyword>
<dbReference type="GO" id="GO:0005524">
    <property type="term" value="F:ATP binding"/>
    <property type="evidence" value="ECO:0007669"/>
    <property type="project" value="UniProtKB-UniRule"/>
</dbReference>
<proteinExistence type="inferred from homology"/>
<keyword evidence="8 10" id="KW-0131">Cell cycle</keyword>
<dbReference type="Gene3D" id="3.90.190.20">
    <property type="entry name" value="Mur ligase, C-terminal domain"/>
    <property type="match status" value="1"/>
</dbReference>
<keyword evidence="6 10" id="KW-0133">Cell shape</keyword>
<dbReference type="GO" id="GO:0071555">
    <property type="term" value="P:cell wall organization"/>
    <property type="evidence" value="ECO:0007669"/>
    <property type="project" value="UniProtKB-KW"/>
</dbReference>